<feature type="transmembrane region" description="Helical" evidence="5">
    <location>
        <begin position="294"/>
        <end position="311"/>
    </location>
</feature>
<proteinExistence type="predicted"/>
<accession>A0ABP8YER7</accession>
<evidence type="ECO:0000256" key="2">
    <source>
        <dbReference type="ARBA" id="ARBA00022692"/>
    </source>
</evidence>
<feature type="transmembrane region" description="Helical" evidence="5">
    <location>
        <begin position="170"/>
        <end position="188"/>
    </location>
</feature>
<feature type="domain" description="Integral membrane bound transporter" evidence="6">
    <location>
        <begin position="181"/>
        <end position="307"/>
    </location>
</feature>
<evidence type="ECO:0000256" key="3">
    <source>
        <dbReference type="ARBA" id="ARBA00022989"/>
    </source>
</evidence>
<reference evidence="8" key="1">
    <citation type="journal article" date="2019" name="Int. J. Syst. Evol. Microbiol.">
        <title>The Global Catalogue of Microorganisms (GCM) 10K type strain sequencing project: providing services to taxonomists for standard genome sequencing and annotation.</title>
        <authorList>
            <consortium name="The Broad Institute Genomics Platform"/>
            <consortium name="The Broad Institute Genome Sequencing Center for Infectious Disease"/>
            <person name="Wu L."/>
            <person name="Ma J."/>
        </authorList>
    </citation>
    <scope>NUCLEOTIDE SEQUENCE [LARGE SCALE GENOMIC DNA]</scope>
    <source>
        <strain evidence="8">JCM 18532</strain>
    </source>
</reference>
<name>A0ABP8YER7_9ACTN</name>
<dbReference type="EMBL" id="BAABKN010000005">
    <property type="protein sequence ID" value="GAA4727032.1"/>
    <property type="molecule type" value="Genomic_DNA"/>
</dbReference>
<sequence>MNARRVALRACVSVLVPLLVLYAVGRLEWSIFATFGAFTSLYGRERAGRARLQLQARLALYLTTAVGLGTLVACAPERAWLAVPAAATVSALGSFASDAERWHPPGPLFLVFAFAACAALPSSGSDVLVAVGVAAASAAFSVVVGNLGAWWRRDDGEPVARPTYLASLRWHVLPCSLGVLLAGSIATTADIGRPYWAMVSAVVPLVAVDFRHQVVRGLHRVVGTLAGLVVAGALLALDLGGLAVILVVALLQAVAELLVGRNYALALVAITPLALLMVHLAAPVPTSELLADRGIETVIGVSAGLLVGYLTRVRYPRS</sequence>
<evidence type="ECO:0000313" key="8">
    <source>
        <dbReference type="Proteomes" id="UP001499882"/>
    </source>
</evidence>
<dbReference type="Proteomes" id="UP001499882">
    <property type="component" value="Unassembled WGS sequence"/>
</dbReference>
<dbReference type="InterPro" id="IPR049453">
    <property type="entry name" value="Memb_transporter_dom"/>
</dbReference>
<keyword evidence="4 5" id="KW-0472">Membrane</keyword>
<keyword evidence="3 5" id="KW-1133">Transmembrane helix</keyword>
<evidence type="ECO:0000256" key="5">
    <source>
        <dbReference type="SAM" id="Phobius"/>
    </source>
</evidence>
<dbReference type="Pfam" id="PF13515">
    <property type="entry name" value="FUSC_2"/>
    <property type="match status" value="1"/>
</dbReference>
<feature type="transmembrane region" description="Helical" evidence="5">
    <location>
        <begin position="226"/>
        <end position="251"/>
    </location>
</feature>
<feature type="transmembrane region" description="Helical" evidence="5">
    <location>
        <begin position="58"/>
        <end position="82"/>
    </location>
</feature>
<comment type="caution">
    <text evidence="7">The sequence shown here is derived from an EMBL/GenBank/DDBJ whole genome shotgun (WGS) entry which is preliminary data.</text>
</comment>
<evidence type="ECO:0000256" key="4">
    <source>
        <dbReference type="ARBA" id="ARBA00023136"/>
    </source>
</evidence>
<organism evidence="7 8">
    <name type="scientific">Nocardioides endophyticus</name>
    <dbReference type="NCBI Taxonomy" id="1353775"/>
    <lineage>
        <taxon>Bacteria</taxon>
        <taxon>Bacillati</taxon>
        <taxon>Actinomycetota</taxon>
        <taxon>Actinomycetes</taxon>
        <taxon>Propionibacteriales</taxon>
        <taxon>Nocardioidaceae</taxon>
        <taxon>Nocardioides</taxon>
    </lineage>
</organism>
<protein>
    <submittedName>
        <fullName evidence="7">FUSC family protein</fullName>
    </submittedName>
</protein>
<comment type="subcellular location">
    <subcellularLocation>
        <location evidence="1">Membrane</location>
        <topology evidence="1">Multi-pass membrane protein</topology>
    </subcellularLocation>
</comment>
<feature type="transmembrane region" description="Helical" evidence="5">
    <location>
        <begin position="263"/>
        <end position="282"/>
    </location>
</feature>
<evidence type="ECO:0000256" key="1">
    <source>
        <dbReference type="ARBA" id="ARBA00004141"/>
    </source>
</evidence>
<keyword evidence="2 5" id="KW-0812">Transmembrane</keyword>
<evidence type="ECO:0000259" key="6">
    <source>
        <dbReference type="Pfam" id="PF13515"/>
    </source>
</evidence>
<dbReference type="RefSeq" id="WP_345525223.1">
    <property type="nucleotide sequence ID" value="NZ_BAABKN010000005.1"/>
</dbReference>
<feature type="transmembrane region" description="Helical" evidence="5">
    <location>
        <begin position="127"/>
        <end position="150"/>
    </location>
</feature>
<evidence type="ECO:0000313" key="7">
    <source>
        <dbReference type="EMBL" id="GAA4727032.1"/>
    </source>
</evidence>
<keyword evidence="8" id="KW-1185">Reference proteome</keyword>
<gene>
    <name evidence="7" type="ORF">GCM10023350_07310</name>
</gene>